<dbReference type="Proteomes" id="UP000504606">
    <property type="component" value="Unplaced"/>
</dbReference>
<proteinExistence type="predicted"/>
<reference evidence="3" key="1">
    <citation type="submission" date="2025-08" db="UniProtKB">
        <authorList>
            <consortium name="RefSeq"/>
        </authorList>
    </citation>
    <scope>IDENTIFICATION</scope>
    <source>
        <tissue evidence="3">Whole organism</tissue>
    </source>
</reference>
<dbReference type="RefSeq" id="XP_026288334.2">
    <property type="nucleotide sequence ID" value="XM_026432549.2"/>
</dbReference>
<dbReference type="GeneID" id="113213469"/>
<feature type="region of interest" description="Disordered" evidence="1">
    <location>
        <begin position="165"/>
        <end position="212"/>
    </location>
</feature>
<evidence type="ECO:0000313" key="3">
    <source>
        <dbReference type="RefSeq" id="XP_026288334.2"/>
    </source>
</evidence>
<organism evidence="2 3">
    <name type="scientific">Frankliniella occidentalis</name>
    <name type="common">Western flower thrips</name>
    <name type="synonym">Euthrips occidentalis</name>
    <dbReference type="NCBI Taxonomy" id="133901"/>
    <lineage>
        <taxon>Eukaryota</taxon>
        <taxon>Metazoa</taxon>
        <taxon>Ecdysozoa</taxon>
        <taxon>Arthropoda</taxon>
        <taxon>Hexapoda</taxon>
        <taxon>Insecta</taxon>
        <taxon>Pterygota</taxon>
        <taxon>Neoptera</taxon>
        <taxon>Paraneoptera</taxon>
        <taxon>Thysanoptera</taxon>
        <taxon>Terebrantia</taxon>
        <taxon>Thripoidea</taxon>
        <taxon>Thripidae</taxon>
        <taxon>Frankliniella</taxon>
    </lineage>
</organism>
<dbReference type="OrthoDB" id="10658974at2759"/>
<feature type="region of interest" description="Disordered" evidence="1">
    <location>
        <begin position="76"/>
        <end position="96"/>
    </location>
</feature>
<gene>
    <name evidence="3" type="primary">LOC113213469</name>
</gene>
<feature type="compositionally biased region" description="Low complexity" evidence="1">
    <location>
        <begin position="1"/>
        <end position="15"/>
    </location>
</feature>
<feature type="region of interest" description="Disordered" evidence="1">
    <location>
        <begin position="226"/>
        <end position="267"/>
    </location>
</feature>
<keyword evidence="2" id="KW-1185">Reference proteome</keyword>
<dbReference type="KEGG" id="foc:113213469"/>
<feature type="region of interest" description="Disordered" evidence="1">
    <location>
        <begin position="1"/>
        <end position="50"/>
    </location>
</feature>
<evidence type="ECO:0000313" key="2">
    <source>
        <dbReference type="Proteomes" id="UP000504606"/>
    </source>
</evidence>
<feature type="compositionally biased region" description="Polar residues" evidence="1">
    <location>
        <begin position="81"/>
        <end position="96"/>
    </location>
</feature>
<accession>A0A6J1T430</accession>
<protein>
    <submittedName>
        <fullName evidence="3">Integumentary mucin C.1-like</fullName>
    </submittedName>
</protein>
<feature type="compositionally biased region" description="Low complexity" evidence="1">
    <location>
        <begin position="242"/>
        <end position="267"/>
    </location>
</feature>
<sequence length="563" mass="58758">MDILTTTTSQPTTLRIRTRPHFRPQSRPQESATSAQRVHPQPTARPGASHTILGPFMMALRERLPGARPVLPSAGTLEAVDTTTKPSTAAGPTQALSGEDVATIKKIEALQSGQVDLAPTNRMARLSSLQSMLVANLVALQRELAERHADLRRHMDSLHLPAEHRAEGSARTFESSTSTPATPVTVTTGPMRRKYRRPPAFRKPPAPAEDKEQAVNDNKIPYQTLFKKRTGGPTGKLRVGEATATTTTTSTTTTTTAAPTTTSPTDVMTTTVVDDHEIVTDAPATTTEANVEVTTTFAADEDRNAPTSEDPVGIGTTEALSITTSYPSSTASSTPQTELDLVGSTDSPTDIGAEGSAPAFASAPAPAPVAAALTAGSAVLQGPAEQLPGVAEGLQQGLLGFQPSPRDPVLRPSRAGRGPSRLALLGGLLPEDDPALASGLFSLDRRDRSAFRAPVQLEGGFLPMIAGSVGALQSAGAPQIVGPIPGGYRDVLRGSPVQLDLPRPDRPSDFLRRPVAPAAPTAPAAPVAPVAPAPVAPVAPRFVQRVQRVPVRTAAVTAPLRQG</sequence>
<dbReference type="AlphaFoldDB" id="A0A6J1T430"/>
<name>A0A6J1T430_FRAOC</name>
<evidence type="ECO:0000256" key="1">
    <source>
        <dbReference type="SAM" id="MobiDB-lite"/>
    </source>
</evidence>
<feature type="compositionally biased region" description="Low complexity" evidence="1">
    <location>
        <begin position="175"/>
        <end position="188"/>
    </location>
</feature>
<feature type="compositionally biased region" description="Polar residues" evidence="1">
    <location>
        <begin position="26"/>
        <end position="36"/>
    </location>
</feature>
<feature type="compositionally biased region" description="Basic residues" evidence="1">
    <location>
        <begin position="191"/>
        <end position="200"/>
    </location>
</feature>